<evidence type="ECO:0000256" key="4">
    <source>
        <dbReference type="ARBA" id="ARBA00022989"/>
    </source>
</evidence>
<name>A0ABW8Q2E7_9NEIS</name>
<feature type="transmembrane region" description="Helical" evidence="6">
    <location>
        <begin position="249"/>
        <end position="275"/>
    </location>
</feature>
<keyword evidence="4 6" id="KW-1133">Transmembrane helix</keyword>
<protein>
    <submittedName>
        <fullName evidence="7">Lipopolysaccharide biosynthesis protein</fullName>
    </submittedName>
</protein>
<reference evidence="7 8" key="1">
    <citation type="submission" date="2024-11" db="EMBL/GenBank/DDBJ databases">
        <authorList>
            <person name="Mikucki A.G."/>
            <person name="Kahler C.M."/>
        </authorList>
    </citation>
    <scope>NUCLEOTIDE SEQUENCE [LARGE SCALE GENOMIC DNA]</scope>
    <source>
        <strain evidence="7 8">EXNM717</strain>
    </source>
</reference>
<feature type="transmembrane region" description="Helical" evidence="6">
    <location>
        <begin position="36"/>
        <end position="57"/>
    </location>
</feature>
<feature type="transmembrane region" description="Helical" evidence="6">
    <location>
        <begin position="295"/>
        <end position="316"/>
    </location>
</feature>
<evidence type="ECO:0000256" key="2">
    <source>
        <dbReference type="ARBA" id="ARBA00022475"/>
    </source>
</evidence>
<dbReference type="PANTHER" id="PTHR30250:SF11">
    <property type="entry name" value="O-ANTIGEN TRANSPORTER-RELATED"/>
    <property type="match status" value="1"/>
</dbReference>
<evidence type="ECO:0000256" key="1">
    <source>
        <dbReference type="ARBA" id="ARBA00004651"/>
    </source>
</evidence>
<dbReference type="RefSeq" id="WP_308022115.1">
    <property type="nucleotide sequence ID" value="NZ_CAUJQB010000002.1"/>
</dbReference>
<feature type="transmembrane region" description="Helical" evidence="6">
    <location>
        <begin position="387"/>
        <end position="407"/>
    </location>
</feature>
<feature type="transmembrane region" description="Helical" evidence="6">
    <location>
        <begin position="148"/>
        <end position="167"/>
    </location>
</feature>
<comment type="subcellular location">
    <subcellularLocation>
        <location evidence="1">Cell membrane</location>
        <topology evidence="1">Multi-pass membrane protein</topology>
    </subcellularLocation>
</comment>
<comment type="caution">
    <text evidence="7">The sequence shown here is derived from an EMBL/GenBank/DDBJ whole genome shotgun (WGS) entry which is preliminary data.</text>
</comment>
<sequence>MNIKKLLGYALGPIGSAAASAISLPLISWYFPADDIGRIVLLQTVSGLILIVLGLGLDQSYIREYHAAPDKSVLLNTVSLLPLLLSAACIAGILLAAPAMPSEMILELKQADLGVLCVVFMAALVPARFLSVVLRMQERAYAFSFSQLMPKLLILVLVAGYMLTGAANSTFNLVAAYAAAQWLALAVLSVQTRRDAARAWKAYTDPALLKETLKYGVPLVLGGLAYWGLTSVDRLMLKQYGSLAELGIYSMAVSFGAAALIFQSIFSTIWAPMVFRWVNENENLDRIAKIVPPMLAAAAAVLCLAGIFSPLIPLILPSKYAAVQFILLSSILFPLLYTMTEVTGIGINVSRKTWLVTVISVIALAANFALCRLLVPAFGAKGAAASMAVSFWLYFALKTEASVLLWQKLPRTKIYGTTLICLFSCLAYTFWGSRGNYPLFAAGWAAALAGIGFAYRTQLVLLAERIAGRLKKAA</sequence>
<feature type="transmembrane region" description="Helical" evidence="6">
    <location>
        <begin position="437"/>
        <end position="455"/>
    </location>
</feature>
<feature type="transmembrane region" description="Helical" evidence="6">
    <location>
        <begin position="322"/>
        <end position="342"/>
    </location>
</feature>
<dbReference type="EMBL" id="JBJGEB010000003">
    <property type="protein sequence ID" value="MFK7641727.1"/>
    <property type="molecule type" value="Genomic_DNA"/>
</dbReference>
<proteinExistence type="predicted"/>
<evidence type="ECO:0000256" key="5">
    <source>
        <dbReference type="ARBA" id="ARBA00023136"/>
    </source>
</evidence>
<feature type="transmembrane region" description="Helical" evidence="6">
    <location>
        <begin position="173"/>
        <end position="191"/>
    </location>
</feature>
<dbReference type="InterPro" id="IPR050833">
    <property type="entry name" value="Poly_Biosynth_Transport"/>
</dbReference>
<dbReference type="Pfam" id="PF01943">
    <property type="entry name" value="Polysacc_synt"/>
    <property type="match status" value="1"/>
</dbReference>
<evidence type="ECO:0000256" key="3">
    <source>
        <dbReference type="ARBA" id="ARBA00022692"/>
    </source>
</evidence>
<dbReference type="PANTHER" id="PTHR30250">
    <property type="entry name" value="PST FAMILY PREDICTED COLANIC ACID TRANSPORTER"/>
    <property type="match status" value="1"/>
</dbReference>
<gene>
    <name evidence="7" type="ORF">ACI43T_04340</name>
</gene>
<evidence type="ECO:0000313" key="8">
    <source>
        <dbReference type="Proteomes" id="UP001621964"/>
    </source>
</evidence>
<organism evidence="7 8">
    <name type="scientific">Neisseria oralis</name>
    <dbReference type="NCBI Taxonomy" id="1107316"/>
    <lineage>
        <taxon>Bacteria</taxon>
        <taxon>Pseudomonadati</taxon>
        <taxon>Pseudomonadota</taxon>
        <taxon>Betaproteobacteria</taxon>
        <taxon>Neisseriales</taxon>
        <taxon>Neisseriaceae</taxon>
        <taxon>Neisseria</taxon>
    </lineage>
</organism>
<evidence type="ECO:0000313" key="7">
    <source>
        <dbReference type="EMBL" id="MFK7641727.1"/>
    </source>
</evidence>
<feature type="transmembrane region" description="Helical" evidence="6">
    <location>
        <begin position="212"/>
        <end position="229"/>
    </location>
</feature>
<keyword evidence="3 6" id="KW-0812">Transmembrane</keyword>
<feature type="transmembrane region" description="Helical" evidence="6">
    <location>
        <begin position="7"/>
        <end position="30"/>
    </location>
</feature>
<dbReference type="Proteomes" id="UP001621964">
    <property type="component" value="Unassembled WGS sequence"/>
</dbReference>
<dbReference type="InterPro" id="IPR002797">
    <property type="entry name" value="Polysacc_synth"/>
</dbReference>
<feature type="transmembrane region" description="Helical" evidence="6">
    <location>
        <begin position="354"/>
        <end position="375"/>
    </location>
</feature>
<feature type="transmembrane region" description="Helical" evidence="6">
    <location>
        <begin position="78"/>
        <end position="101"/>
    </location>
</feature>
<evidence type="ECO:0000256" key="6">
    <source>
        <dbReference type="SAM" id="Phobius"/>
    </source>
</evidence>
<keyword evidence="5 6" id="KW-0472">Membrane</keyword>
<feature type="transmembrane region" description="Helical" evidence="6">
    <location>
        <begin position="414"/>
        <end position="431"/>
    </location>
</feature>
<keyword evidence="8" id="KW-1185">Reference proteome</keyword>
<keyword evidence="2" id="KW-1003">Cell membrane</keyword>
<feature type="transmembrane region" description="Helical" evidence="6">
    <location>
        <begin position="113"/>
        <end position="136"/>
    </location>
</feature>
<accession>A0ABW8Q2E7</accession>